<gene>
    <name evidence="2" type="ORF">HJC23_001132</name>
</gene>
<evidence type="ECO:0000256" key="1">
    <source>
        <dbReference type="SAM" id="MobiDB-lite"/>
    </source>
</evidence>
<sequence>MESDHLSSAEDEDQLTNGSHSDKDFVLPHSDDEVSEGMSPEREKFNAVLKRYDTTIPIRHHHSTTTIIISSSSSSIASSVASMPHEGEVEPVEAEILDAVAAAAEALGAEHADDPHHHDDAMEAMPMPTPVPPHAAPQDASHVPHDDEAPVNKDGQHALEADHADVDEDDRDLHDAMTLDDPLNAPLILEEDAIQVDDGDIRSMAACIKQLQAQQRQQTQLILALRDTLHDVVAAQSKLQGDLHALAKGRGGNISTDSSKRPPAANSKPATARTSSLLPATATVAAATTSKQPHHAALLYEANSLLPPTEPSDTTDEQIDQILHDKQSQHGSWPVHRLKKWIEEADLQKIRLHRTEKHAHVPIRIPRTDKNKEGRLICKLCSGGKCNRNTTWMCSTCEVPLCIDTVDGDGEQTHHVRWHRCLDLREEHLRCNALLRGRREGKKRGLLEGNGHALVEEGMQAQMMGGGVKRGRLEMEQNDSGGGGHGDDVDDNDTGGGGSVHMESEHHVKLEHDGVSHHYDEHHVVVNNHHHLEDDHPHVNDGNHHHHLHHDDDPHVNHHHVNDQHMNDPHVHDLHHVNNDHYVNDHPHNIMNHPHVNNDHIHDHHGSDQHVNDPYIHDHHGEAHVNSMHGEGVVEVDHHMHVHVDL</sequence>
<reference evidence="2 3" key="1">
    <citation type="journal article" date="2020" name="G3 (Bethesda)">
        <title>Improved Reference Genome for Cyclotella cryptica CCMP332, a Model for Cell Wall Morphogenesis, Salinity Adaptation, and Lipid Production in Diatoms (Bacillariophyta).</title>
        <authorList>
            <person name="Roberts W.R."/>
            <person name="Downey K.M."/>
            <person name="Ruck E.C."/>
            <person name="Traller J.C."/>
            <person name="Alverson A.J."/>
        </authorList>
    </citation>
    <scope>NUCLEOTIDE SEQUENCE [LARGE SCALE GENOMIC DNA]</scope>
    <source>
        <strain evidence="2 3">CCMP332</strain>
    </source>
</reference>
<evidence type="ECO:0008006" key="4">
    <source>
        <dbReference type="Google" id="ProtNLM"/>
    </source>
</evidence>
<name>A0ABD3PHV6_9STRA</name>
<evidence type="ECO:0000313" key="3">
    <source>
        <dbReference type="Proteomes" id="UP001516023"/>
    </source>
</evidence>
<feature type="compositionally biased region" description="Polar residues" evidence="1">
    <location>
        <begin position="268"/>
        <end position="277"/>
    </location>
</feature>
<feature type="region of interest" description="Disordered" evidence="1">
    <location>
        <begin position="473"/>
        <end position="501"/>
    </location>
</feature>
<feature type="compositionally biased region" description="Basic and acidic residues" evidence="1">
    <location>
        <begin position="20"/>
        <end position="32"/>
    </location>
</feature>
<feature type="compositionally biased region" description="Basic and acidic residues" evidence="1">
    <location>
        <begin position="142"/>
        <end position="153"/>
    </location>
</feature>
<accession>A0ABD3PHV6</accession>
<evidence type="ECO:0000313" key="2">
    <source>
        <dbReference type="EMBL" id="KAL3787482.1"/>
    </source>
</evidence>
<feature type="region of interest" description="Disordered" evidence="1">
    <location>
        <begin position="130"/>
        <end position="153"/>
    </location>
</feature>
<comment type="caution">
    <text evidence="2">The sequence shown here is derived from an EMBL/GenBank/DDBJ whole genome shotgun (WGS) entry which is preliminary data.</text>
</comment>
<feature type="region of interest" description="Disordered" evidence="1">
    <location>
        <begin position="1"/>
        <end position="42"/>
    </location>
</feature>
<dbReference type="AlphaFoldDB" id="A0ABD3PHV6"/>
<feature type="region of interest" description="Disordered" evidence="1">
    <location>
        <begin position="534"/>
        <end position="586"/>
    </location>
</feature>
<organism evidence="2 3">
    <name type="scientific">Cyclotella cryptica</name>
    <dbReference type="NCBI Taxonomy" id="29204"/>
    <lineage>
        <taxon>Eukaryota</taxon>
        <taxon>Sar</taxon>
        <taxon>Stramenopiles</taxon>
        <taxon>Ochrophyta</taxon>
        <taxon>Bacillariophyta</taxon>
        <taxon>Coscinodiscophyceae</taxon>
        <taxon>Thalassiosirophycidae</taxon>
        <taxon>Stephanodiscales</taxon>
        <taxon>Stephanodiscaceae</taxon>
        <taxon>Cyclotella</taxon>
    </lineage>
</organism>
<feature type="region of interest" description="Disordered" evidence="1">
    <location>
        <begin position="250"/>
        <end position="277"/>
    </location>
</feature>
<dbReference type="Proteomes" id="UP001516023">
    <property type="component" value="Unassembled WGS sequence"/>
</dbReference>
<keyword evidence="3" id="KW-1185">Reference proteome</keyword>
<protein>
    <recommendedName>
        <fullName evidence="4">PiggyBac transposable element-derived protein 4 C-terminal zinc-ribbon domain-containing protein</fullName>
    </recommendedName>
</protein>
<proteinExistence type="predicted"/>
<dbReference type="EMBL" id="JABMIG020000174">
    <property type="protein sequence ID" value="KAL3787482.1"/>
    <property type="molecule type" value="Genomic_DNA"/>
</dbReference>